<protein>
    <submittedName>
        <fullName evidence="2">Tail fiber protein</fullName>
    </submittedName>
</protein>
<feature type="domain" description="Phage tail collar" evidence="1">
    <location>
        <begin position="8"/>
        <end position="64"/>
    </location>
</feature>
<evidence type="ECO:0000259" key="1">
    <source>
        <dbReference type="Pfam" id="PF07484"/>
    </source>
</evidence>
<keyword evidence="3" id="KW-1185">Reference proteome</keyword>
<dbReference type="Pfam" id="PF07484">
    <property type="entry name" value="Collar"/>
    <property type="match status" value="1"/>
</dbReference>
<evidence type="ECO:0000313" key="3">
    <source>
        <dbReference type="Proteomes" id="UP000812031"/>
    </source>
</evidence>
<comment type="caution">
    <text evidence="2">The sequence shown here is derived from an EMBL/GenBank/DDBJ whole genome shotgun (WGS) entry which is preliminary data.</text>
</comment>
<proteinExistence type="predicted"/>
<evidence type="ECO:0000313" key="2">
    <source>
        <dbReference type="EMBL" id="MBW4362656.1"/>
    </source>
</evidence>
<dbReference type="InterPro" id="IPR011083">
    <property type="entry name" value="Phage_tail_collar_dom"/>
</dbReference>
<dbReference type="RefSeq" id="WP_219319133.1">
    <property type="nucleotide sequence ID" value="NZ_JAHWYN010000030.1"/>
</dbReference>
<dbReference type="Proteomes" id="UP000812031">
    <property type="component" value="Unassembled WGS sequence"/>
</dbReference>
<sequence>MSTEPFIGEIKILGFNFPPRGYTLCAGQLISIAENTALFSLIGTNYGGDGQVTFGLPDLQGRIPIGQGQGPGLPDYIIGQKGGNTQATITIANMPAHSHPAQGITVNMPVSNNNGDASDPSGAYLAKGSSDVYSSVATSNNYGPLIIGGQTGITGSNTPIDITNPYLAINYSIALEGIFPSRN</sequence>
<organism evidence="2 3">
    <name type="scientific">Flavobacterium taihuense</name>
    <dbReference type="NCBI Taxonomy" id="2857508"/>
    <lineage>
        <taxon>Bacteria</taxon>
        <taxon>Pseudomonadati</taxon>
        <taxon>Bacteroidota</taxon>
        <taxon>Flavobacteriia</taxon>
        <taxon>Flavobacteriales</taxon>
        <taxon>Flavobacteriaceae</taxon>
        <taxon>Flavobacterium</taxon>
    </lineage>
</organism>
<gene>
    <name evidence="2" type="ORF">KZH69_19405</name>
</gene>
<reference evidence="2 3" key="1">
    <citation type="submission" date="2021-07" db="EMBL/GenBank/DDBJ databases">
        <title>Flavobacterium sp. nov. isolated from sediment on the Taihu Lake.</title>
        <authorList>
            <person name="Qu J.-H."/>
        </authorList>
    </citation>
    <scope>NUCLEOTIDE SEQUENCE [LARGE SCALE GENOMIC DNA]</scope>
    <source>
        <strain evidence="2 3">NAS39</strain>
    </source>
</reference>
<dbReference type="EMBL" id="JAHWYN010000030">
    <property type="protein sequence ID" value="MBW4362656.1"/>
    <property type="molecule type" value="Genomic_DNA"/>
</dbReference>
<name>A0ABS6Y2A3_9FLAO</name>
<accession>A0ABS6Y2A3</accession>